<accession>A0A139SW77</accession>
<dbReference type="AlphaFoldDB" id="A0A139SW77"/>
<name>A0A139SW77_9GAMM</name>
<dbReference type="Proteomes" id="UP000072660">
    <property type="component" value="Unassembled WGS sequence"/>
</dbReference>
<evidence type="ECO:0000313" key="4">
    <source>
        <dbReference type="Proteomes" id="UP000072660"/>
    </source>
</evidence>
<keyword evidence="4" id="KW-1185">Reference proteome</keyword>
<comment type="caution">
    <text evidence="3">The sequence shown here is derived from an EMBL/GenBank/DDBJ whole genome shotgun (WGS) entry which is preliminary data.</text>
</comment>
<evidence type="ECO:0000256" key="2">
    <source>
        <dbReference type="SAM" id="Phobius"/>
    </source>
</evidence>
<dbReference type="RefSeq" id="WP_068388736.1">
    <property type="nucleotide sequence ID" value="NZ_LSZO01000101.1"/>
</dbReference>
<keyword evidence="2" id="KW-0812">Transmembrane</keyword>
<keyword evidence="2" id="KW-0472">Membrane</keyword>
<dbReference type="OrthoDB" id="5571890at2"/>
<keyword evidence="1" id="KW-0175">Coiled coil</keyword>
<evidence type="ECO:0008006" key="5">
    <source>
        <dbReference type="Google" id="ProtNLM"/>
    </source>
</evidence>
<sequence length="138" mass="15125">MSAAAFNSFDTLQFAKKLKAAKDSEEQAEVVAEVFRESFDERDKVLAAVEAKVKELAADAKNNAEKMATKEDVVRLEGRITNLEERLNGKLTNLETGLRKDMEALGNKLIIRLTLAMLGVLGVVGTILGFVLRAALMK</sequence>
<keyword evidence="2" id="KW-1133">Transmembrane helix</keyword>
<feature type="transmembrane region" description="Helical" evidence="2">
    <location>
        <begin position="109"/>
        <end position="132"/>
    </location>
</feature>
<dbReference type="EMBL" id="LSZO01000101">
    <property type="protein sequence ID" value="KXU38690.1"/>
    <property type="molecule type" value="Genomic_DNA"/>
</dbReference>
<organism evidence="3 4">
    <name type="scientific">Ventosimonas gracilis</name>
    <dbReference type="NCBI Taxonomy" id="1680762"/>
    <lineage>
        <taxon>Bacteria</taxon>
        <taxon>Pseudomonadati</taxon>
        <taxon>Pseudomonadota</taxon>
        <taxon>Gammaproteobacteria</taxon>
        <taxon>Pseudomonadales</taxon>
        <taxon>Ventosimonadaceae</taxon>
        <taxon>Ventosimonas</taxon>
    </lineage>
</organism>
<gene>
    <name evidence="3" type="ORF">AXE65_00860</name>
</gene>
<protein>
    <recommendedName>
        <fullName evidence="5">DUF1640 domain-containing protein</fullName>
    </recommendedName>
</protein>
<feature type="coiled-coil region" evidence="1">
    <location>
        <begin position="46"/>
        <end position="93"/>
    </location>
</feature>
<evidence type="ECO:0000256" key="1">
    <source>
        <dbReference type="SAM" id="Coils"/>
    </source>
</evidence>
<reference evidence="3 4" key="1">
    <citation type="submission" date="2016-02" db="EMBL/GenBank/DDBJ databases">
        <authorList>
            <person name="Wen L."/>
            <person name="He K."/>
            <person name="Yang H."/>
        </authorList>
    </citation>
    <scope>NUCLEOTIDE SEQUENCE [LARGE SCALE GENOMIC DNA]</scope>
    <source>
        <strain evidence="3 4">CV58</strain>
    </source>
</reference>
<proteinExistence type="predicted"/>
<evidence type="ECO:0000313" key="3">
    <source>
        <dbReference type="EMBL" id="KXU38690.1"/>
    </source>
</evidence>